<evidence type="ECO:0000256" key="1">
    <source>
        <dbReference type="ARBA" id="ARBA00022574"/>
    </source>
</evidence>
<evidence type="ECO:0000313" key="6">
    <source>
        <dbReference type="Proteomes" id="UP000525078"/>
    </source>
</evidence>
<dbReference type="SMART" id="SM00320">
    <property type="entry name" value="WD40"/>
    <property type="match status" value="6"/>
</dbReference>
<dbReference type="Gene3D" id="2.130.10.10">
    <property type="entry name" value="YVTN repeat-like/Quinoprotein amine dehydrogenase"/>
    <property type="match status" value="1"/>
</dbReference>
<feature type="repeat" description="WD" evidence="3">
    <location>
        <begin position="585"/>
        <end position="617"/>
    </location>
</feature>
<keyword evidence="2" id="KW-0677">Repeat</keyword>
<dbReference type="InterPro" id="IPR001680">
    <property type="entry name" value="WD40_rpt"/>
</dbReference>
<sequence length="752" mass="84113">MMNCLSLERDDQFYDAYEDLSSVSDWDSDSVAEDCSSSISSRLRYEVWAEKLGGDVFERRRKFLKWMSMGLDEDLTLMEGEKNVLNDEIEVEMDRITENSGAVLRNSGFEEEGVSSSESSMYSSSNENGGSDNGYEFCQGELDKNRMLGRFCVANSDQLVSSKAFRGNQRPSPLVQVQPLRQREVEDARYFFHVKKTIKRGWLRKFGVGMCVVDKNGLGVLNPRPIGTTTTTMEMGLQKVQVQLYRKRSKELSSLFAGQEFQAHEGSILTMKFSLDGHYLASAGEDGIVRVWKVSEDERSNKFDIVGDCSSSQCFTIDNVLKLCPLDVVDNGKHSKVNELRKSSDSACAIFPPKIFNLLDKPLHEFRGHSGDILDLSWSSKGFLLSSSTDKTVRLWQLGYETCLRVFCHNNFGELFAALEISVAQYCFVTCVDFNPIDDNYFISGSIDGKVRIWEVRRCRVVDYIDIREIVTAVSYSPDGKVAAIFTDFDHLTLSPKFSQGGIVGSMSGTCLFYNIIDNRLEFDTQICLQGKKKSPGKRITGFKFTPSDPTKVMVTTADSLVRILCKNNVICKFKGIRNGASHMSASFTPDGKHIVAATEDSNVYIWNYTSQDKTSSHTKSNWSSESFLSHNAVIAIPWCGSKGIQEIIPTPRFDDHSGGQKLSLSSPDCFSLSGFLESLPKGTATWPEEKLVNSNPMAVSSPSMRSSKFKFLRSALQSMSGSPHMWGNVIVTAGWDGRIRTFLNYGLPIRV</sequence>
<feature type="region of interest" description="Disordered" evidence="4">
    <location>
        <begin position="107"/>
        <end position="130"/>
    </location>
</feature>
<gene>
    <name evidence="5" type="ORF">F8388_016983</name>
</gene>
<dbReference type="PROSITE" id="PS50294">
    <property type="entry name" value="WD_REPEATS_REGION"/>
    <property type="match status" value="2"/>
</dbReference>
<organism evidence="5 6">
    <name type="scientific">Cannabis sativa</name>
    <name type="common">Hemp</name>
    <name type="synonym">Marijuana</name>
    <dbReference type="NCBI Taxonomy" id="3483"/>
    <lineage>
        <taxon>Eukaryota</taxon>
        <taxon>Viridiplantae</taxon>
        <taxon>Streptophyta</taxon>
        <taxon>Embryophyta</taxon>
        <taxon>Tracheophyta</taxon>
        <taxon>Spermatophyta</taxon>
        <taxon>Magnoliopsida</taxon>
        <taxon>eudicotyledons</taxon>
        <taxon>Gunneridae</taxon>
        <taxon>Pentapetalae</taxon>
        <taxon>rosids</taxon>
        <taxon>fabids</taxon>
        <taxon>Rosales</taxon>
        <taxon>Cannabaceae</taxon>
        <taxon>Cannabis</taxon>
    </lineage>
</organism>
<dbReference type="PROSITE" id="PS50082">
    <property type="entry name" value="WD_REPEATS_2"/>
    <property type="match status" value="4"/>
</dbReference>
<name>A0A7J6E412_CANSA</name>
<accession>A0A7J6E412</accession>
<comment type="caution">
    <text evidence="5">The sequence shown here is derived from an EMBL/GenBank/DDBJ whole genome shotgun (WGS) entry which is preliminary data.</text>
</comment>
<evidence type="ECO:0000313" key="5">
    <source>
        <dbReference type="EMBL" id="KAF4353138.1"/>
    </source>
</evidence>
<dbReference type="EMBL" id="JAATIP010000300">
    <property type="protein sequence ID" value="KAF4353138.1"/>
    <property type="molecule type" value="Genomic_DNA"/>
</dbReference>
<dbReference type="InterPro" id="IPR040324">
    <property type="entry name" value="WDR44/Dgr2"/>
</dbReference>
<dbReference type="Proteomes" id="UP000525078">
    <property type="component" value="Unassembled WGS sequence"/>
</dbReference>
<evidence type="ECO:0000256" key="2">
    <source>
        <dbReference type="ARBA" id="ARBA00022737"/>
    </source>
</evidence>
<dbReference type="InterPro" id="IPR020472">
    <property type="entry name" value="WD40_PAC1"/>
</dbReference>
<keyword evidence="1 3" id="KW-0853">WD repeat</keyword>
<dbReference type="InterPro" id="IPR015943">
    <property type="entry name" value="WD40/YVTN_repeat-like_dom_sf"/>
</dbReference>
<dbReference type="InterPro" id="IPR036322">
    <property type="entry name" value="WD40_repeat_dom_sf"/>
</dbReference>
<feature type="repeat" description="WD" evidence="3">
    <location>
        <begin position="429"/>
        <end position="464"/>
    </location>
</feature>
<dbReference type="PANTHER" id="PTHR14221">
    <property type="entry name" value="WD REPEAT DOMAIN 44"/>
    <property type="match status" value="1"/>
</dbReference>
<evidence type="ECO:0000256" key="3">
    <source>
        <dbReference type="PROSITE-ProRule" id="PRU00221"/>
    </source>
</evidence>
<feature type="repeat" description="WD" evidence="3">
    <location>
        <begin position="261"/>
        <end position="302"/>
    </location>
</feature>
<reference evidence="5 6" key="1">
    <citation type="journal article" date="2020" name="bioRxiv">
        <title>Sequence and annotation of 42 cannabis genomes reveals extensive copy number variation in cannabinoid synthesis and pathogen resistance genes.</title>
        <authorList>
            <person name="Mckernan K.J."/>
            <person name="Helbert Y."/>
            <person name="Kane L.T."/>
            <person name="Ebling H."/>
            <person name="Zhang L."/>
            <person name="Liu B."/>
            <person name="Eaton Z."/>
            <person name="Mclaughlin S."/>
            <person name="Kingan S."/>
            <person name="Baybayan P."/>
            <person name="Concepcion G."/>
            <person name="Jordan M."/>
            <person name="Riva A."/>
            <person name="Barbazuk W."/>
            <person name="Harkins T."/>
        </authorList>
    </citation>
    <scope>NUCLEOTIDE SEQUENCE [LARGE SCALE GENOMIC DNA]</scope>
    <source>
        <strain evidence="6">cv. Jamaican Lion 4</strain>
        <tissue evidence="5">Leaf</tissue>
    </source>
</reference>
<dbReference type="Pfam" id="PF00400">
    <property type="entry name" value="WD40"/>
    <property type="match status" value="4"/>
</dbReference>
<evidence type="ECO:0000256" key="4">
    <source>
        <dbReference type="SAM" id="MobiDB-lite"/>
    </source>
</evidence>
<dbReference type="SUPFAM" id="SSF50978">
    <property type="entry name" value="WD40 repeat-like"/>
    <property type="match status" value="1"/>
</dbReference>
<feature type="compositionally biased region" description="Low complexity" evidence="4">
    <location>
        <begin position="114"/>
        <end position="130"/>
    </location>
</feature>
<dbReference type="PRINTS" id="PR00320">
    <property type="entry name" value="GPROTEINBRPT"/>
</dbReference>
<feature type="repeat" description="WD" evidence="3">
    <location>
        <begin position="366"/>
        <end position="406"/>
    </location>
</feature>
<dbReference type="AlphaFoldDB" id="A0A7J6E412"/>
<proteinExistence type="predicted"/>
<dbReference type="PANTHER" id="PTHR14221:SF5">
    <property type="entry name" value="TRANSDUCIN_WD40 REPEAT-LIKE SUPERFAMILY PROTEIN"/>
    <property type="match status" value="1"/>
</dbReference>
<protein>
    <submittedName>
        <fullName evidence="5">Uncharacterized protein</fullName>
    </submittedName>
</protein>